<dbReference type="EMBL" id="QQAX01000001">
    <property type="protein sequence ID" value="RDI48765.1"/>
    <property type="molecule type" value="Genomic_DNA"/>
</dbReference>
<comment type="catalytic activity">
    <reaction evidence="1">
        <text>Hydrolyzes single-stranded DNA or mismatched double-stranded DNA and polynucleotides, releasing free uracil.</text>
        <dbReference type="EC" id="3.2.2.27"/>
    </reaction>
</comment>
<keyword evidence="10" id="KW-1185">Reference proteome</keyword>
<dbReference type="PANTHER" id="PTHR11264:SF8">
    <property type="entry name" value="URACIL-DNA GLYCOSYLASE-LIKE DOMAIN-CONTAINING PROTEIN"/>
    <property type="match status" value="1"/>
</dbReference>
<keyword evidence="7" id="KW-0234">DNA repair</keyword>
<keyword evidence="6" id="KW-0378">Hydrolase</keyword>
<comment type="caution">
    <text evidence="9">The sequence shown here is derived from an EMBL/GenBank/DDBJ whole genome shotgun (WGS) entry which is preliminary data.</text>
</comment>
<protein>
    <recommendedName>
        <fullName evidence="4">Uracil-DNA glycosylase</fullName>
        <ecNumber evidence="3">3.2.2.27</ecNumber>
    </recommendedName>
</protein>
<dbReference type="InterPro" id="IPR036895">
    <property type="entry name" value="Uracil-DNA_glycosylase-like_sf"/>
</dbReference>
<dbReference type="GO" id="GO:0097510">
    <property type="term" value="P:base-excision repair, AP site formation via deaminated base removal"/>
    <property type="evidence" value="ECO:0007669"/>
    <property type="project" value="TreeGrafter"/>
</dbReference>
<evidence type="ECO:0000256" key="1">
    <source>
        <dbReference type="ARBA" id="ARBA00001400"/>
    </source>
</evidence>
<sequence length="246" mass="28093">MTRHLNLDVVHPSWKECLQRGLAKIDPDYLKKLDHSADWLPGHEKIFNAFSLPLDKVNHVLFGESPYPRRESANGYAFWDASVKELWSPTGLSKKVNRATSLRNILKMLLIAEGSLDKRNPAQEKIAQINKDAFVQTNEELFNNFLRHGFLLLNATPVLQSGSPQKDARAWHPFVKELLACLLEKRPQATFILFGRIANTIDALIPDNHINKLYAEHPYNYSFIANPKVLAFFKPLQLLRKNVTSA</sequence>
<dbReference type="InterPro" id="IPR002043">
    <property type="entry name" value="UDG_fam1"/>
</dbReference>
<evidence type="ECO:0000256" key="7">
    <source>
        <dbReference type="ARBA" id="ARBA00023204"/>
    </source>
</evidence>
<evidence type="ECO:0000256" key="5">
    <source>
        <dbReference type="ARBA" id="ARBA00022763"/>
    </source>
</evidence>
<keyword evidence="5" id="KW-0227">DNA damage</keyword>
<evidence type="ECO:0000259" key="8">
    <source>
        <dbReference type="Pfam" id="PF03167"/>
    </source>
</evidence>
<dbReference type="GO" id="GO:0004844">
    <property type="term" value="F:uracil DNA N-glycosylase activity"/>
    <property type="evidence" value="ECO:0007669"/>
    <property type="project" value="InterPro"/>
</dbReference>
<reference evidence="9 10" key="1">
    <citation type="submission" date="2018-07" db="EMBL/GenBank/DDBJ databases">
        <title>Genomic Encyclopedia of Type Strains, Phase IV (KMG-IV): sequencing the most valuable type-strain genomes for metagenomic binning, comparative biology and taxonomic classification.</title>
        <authorList>
            <person name="Goeker M."/>
        </authorList>
    </citation>
    <scope>NUCLEOTIDE SEQUENCE [LARGE SCALE GENOMIC DNA]</scope>
    <source>
        <strain evidence="9 10">DSM 16500</strain>
    </source>
</reference>
<feature type="domain" description="Uracil-DNA glycosylase-like" evidence="8">
    <location>
        <begin position="56"/>
        <end position="214"/>
    </location>
</feature>
<evidence type="ECO:0000256" key="6">
    <source>
        <dbReference type="ARBA" id="ARBA00022801"/>
    </source>
</evidence>
<gene>
    <name evidence="9" type="ORF">C8D86_10144</name>
</gene>
<evidence type="ECO:0000256" key="4">
    <source>
        <dbReference type="ARBA" id="ARBA00018429"/>
    </source>
</evidence>
<dbReference type="Gene3D" id="3.40.470.10">
    <property type="entry name" value="Uracil-DNA glycosylase-like domain"/>
    <property type="match status" value="1"/>
</dbReference>
<dbReference type="EC" id="3.2.2.27" evidence="3"/>
<proteinExistence type="predicted"/>
<comment type="function">
    <text evidence="2">Excises uracil residues from the DNA which can arise as a result of misincorporation of dUMP residues by DNA polymerase or due to deamination of cytosine.</text>
</comment>
<evidence type="ECO:0000256" key="2">
    <source>
        <dbReference type="ARBA" id="ARBA00002631"/>
    </source>
</evidence>
<name>A0A370H193_9COXI</name>
<evidence type="ECO:0000313" key="9">
    <source>
        <dbReference type="EMBL" id="RDI48765.1"/>
    </source>
</evidence>
<dbReference type="RefSeq" id="WP_114833281.1">
    <property type="nucleotide sequence ID" value="NZ_LR699114.1"/>
</dbReference>
<evidence type="ECO:0000256" key="3">
    <source>
        <dbReference type="ARBA" id="ARBA00012030"/>
    </source>
</evidence>
<dbReference type="Pfam" id="PF03167">
    <property type="entry name" value="UDG"/>
    <property type="match status" value="1"/>
</dbReference>
<dbReference type="PANTHER" id="PTHR11264">
    <property type="entry name" value="URACIL-DNA GLYCOSYLASE"/>
    <property type="match status" value="1"/>
</dbReference>
<dbReference type="SUPFAM" id="SSF52141">
    <property type="entry name" value="Uracil-DNA glycosylase-like"/>
    <property type="match status" value="1"/>
</dbReference>
<accession>A0A370H193</accession>
<dbReference type="OrthoDB" id="5650401at2"/>
<dbReference type="InterPro" id="IPR005122">
    <property type="entry name" value="Uracil-DNA_glycosylase-like"/>
</dbReference>
<dbReference type="Proteomes" id="UP000254720">
    <property type="component" value="Unassembled WGS sequence"/>
</dbReference>
<evidence type="ECO:0000313" key="10">
    <source>
        <dbReference type="Proteomes" id="UP000254720"/>
    </source>
</evidence>
<organism evidence="9 10">
    <name type="scientific">Aquicella lusitana</name>
    <dbReference type="NCBI Taxonomy" id="254246"/>
    <lineage>
        <taxon>Bacteria</taxon>
        <taxon>Pseudomonadati</taxon>
        <taxon>Pseudomonadota</taxon>
        <taxon>Gammaproteobacteria</taxon>
        <taxon>Legionellales</taxon>
        <taxon>Coxiellaceae</taxon>
        <taxon>Aquicella</taxon>
    </lineage>
</organism>
<dbReference type="AlphaFoldDB" id="A0A370H193"/>